<gene>
    <name evidence="1" type="ORF">O181_010441</name>
</gene>
<dbReference type="Proteomes" id="UP000765509">
    <property type="component" value="Unassembled WGS sequence"/>
</dbReference>
<evidence type="ECO:0000313" key="1">
    <source>
        <dbReference type="EMBL" id="MBW0470726.1"/>
    </source>
</evidence>
<evidence type="ECO:0000313" key="2">
    <source>
        <dbReference type="Proteomes" id="UP000765509"/>
    </source>
</evidence>
<protein>
    <submittedName>
        <fullName evidence="1">Uncharacterized protein</fullName>
    </submittedName>
</protein>
<dbReference type="AlphaFoldDB" id="A0A9Q3GKE7"/>
<accession>A0A9Q3GKE7</accession>
<sequence length="117" mass="13197">MFYDCPWDTSPLYQVLPLVSSEGLFKIGFWNQGIWGKTPYWSLGPPGALENLGPVASNSSYGPQTIRTQNGQKSHLGKFSQDLRDNTACHQDSTKQLKAQIPSRKWPERLVFSILIK</sequence>
<comment type="caution">
    <text evidence="1">The sequence shown here is derived from an EMBL/GenBank/DDBJ whole genome shotgun (WGS) entry which is preliminary data.</text>
</comment>
<proteinExistence type="predicted"/>
<keyword evidence="2" id="KW-1185">Reference proteome</keyword>
<dbReference type="EMBL" id="AVOT02002528">
    <property type="protein sequence ID" value="MBW0470726.1"/>
    <property type="molecule type" value="Genomic_DNA"/>
</dbReference>
<reference evidence="1" key="1">
    <citation type="submission" date="2021-03" db="EMBL/GenBank/DDBJ databases">
        <title>Draft genome sequence of rust myrtle Austropuccinia psidii MF-1, a brazilian biotype.</title>
        <authorList>
            <person name="Quecine M.C."/>
            <person name="Pachon D.M.R."/>
            <person name="Bonatelli M.L."/>
            <person name="Correr F.H."/>
            <person name="Franceschini L.M."/>
            <person name="Leite T.F."/>
            <person name="Margarido G.R.A."/>
            <person name="Almeida C.A."/>
            <person name="Ferrarezi J.A."/>
            <person name="Labate C.A."/>
        </authorList>
    </citation>
    <scope>NUCLEOTIDE SEQUENCE</scope>
    <source>
        <strain evidence="1">MF-1</strain>
    </source>
</reference>
<name>A0A9Q3GKE7_9BASI</name>
<organism evidence="1 2">
    <name type="scientific">Austropuccinia psidii MF-1</name>
    <dbReference type="NCBI Taxonomy" id="1389203"/>
    <lineage>
        <taxon>Eukaryota</taxon>
        <taxon>Fungi</taxon>
        <taxon>Dikarya</taxon>
        <taxon>Basidiomycota</taxon>
        <taxon>Pucciniomycotina</taxon>
        <taxon>Pucciniomycetes</taxon>
        <taxon>Pucciniales</taxon>
        <taxon>Sphaerophragmiaceae</taxon>
        <taxon>Austropuccinia</taxon>
    </lineage>
</organism>